<feature type="signal peptide" evidence="1">
    <location>
        <begin position="1"/>
        <end position="18"/>
    </location>
</feature>
<proteinExistence type="predicted"/>
<sequence length="91" mass="9792">MAALALTVLLPIACAACASRPPSPPPKPPPPPEVPADLRVCFGGLTEVPDRDLTVGDVERLWKDERKRSAAKTRCGERLLAWIDAILPGLR</sequence>
<gene>
    <name evidence="2" type="ORF">STARVERO_04312</name>
</gene>
<accession>A0A5S9R4H2</accession>
<reference evidence="2 3" key="1">
    <citation type="submission" date="2019-12" db="EMBL/GenBank/DDBJ databases">
        <authorList>
            <person name="Reyes-Prieto M."/>
        </authorList>
    </citation>
    <scope>NUCLEOTIDE SEQUENCE [LARGE SCALE GENOMIC DNA]</scope>
    <source>
        <strain evidence="2">HF14-78462</strain>
    </source>
</reference>
<keyword evidence="1" id="KW-0732">Signal</keyword>
<protein>
    <submittedName>
        <fullName evidence="2">Uncharacterized protein</fullName>
    </submittedName>
</protein>
<dbReference type="EMBL" id="CACSAS010000034">
    <property type="protein sequence ID" value="CAA0129562.1"/>
    <property type="molecule type" value="Genomic_DNA"/>
</dbReference>
<organism evidence="2 3">
    <name type="scientific">Starkeya nomas</name>
    <dbReference type="NCBI Taxonomy" id="2666134"/>
    <lineage>
        <taxon>Bacteria</taxon>
        <taxon>Pseudomonadati</taxon>
        <taxon>Pseudomonadota</taxon>
        <taxon>Alphaproteobacteria</taxon>
        <taxon>Hyphomicrobiales</taxon>
        <taxon>Xanthobacteraceae</taxon>
        <taxon>Starkeya</taxon>
    </lineage>
</organism>
<feature type="chain" id="PRO_5025064792" evidence="1">
    <location>
        <begin position="19"/>
        <end position="91"/>
    </location>
</feature>
<evidence type="ECO:0000256" key="1">
    <source>
        <dbReference type="SAM" id="SignalP"/>
    </source>
</evidence>
<evidence type="ECO:0000313" key="3">
    <source>
        <dbReference type="Proteomes" id="UP000433050"/>
    </source>
</evidence>
<dbReference type="Proteomes" id="UP000433050">
    <property type="component" value="Unassembled WGS sequence"/>
</dbReference>
<evidence type="ECO:0000313" key="2">
    <source>
        <dbReference type="EMBL" id="CAA0129562.1"/>
    </source>
</evidence>
<keyword evidence="3" id="KW-1185">Reference proteome</keyword>
<name>A0A5S9R4H2_9HYPH</name>
<dbReference type="AlphaFoldDB" id="A0A5S9R4H2"/>